<feature type="domain" description="GCN5-related N-acetyltransferase Rv2170-like" evidence="1">
    <location>
        <begin position="203"/>
        <end position="245"/>
    </location>
</feature>
<organism evidence="2 3">
    <name type="scientific">Clytia hemisphaerica</name>
    <dbReference type="NCBI Taxonomy" id="252671"/>
    <lineage>
        <taxon>Eukaryota</taxon>
        <taxon>Metazoa</taxon>
        <taxon>Cnidaria</taxon>
        <taxon>Hydrozoa</taxon>
        <taxon>Hydroidolina</taxon>
        <taxon>Leptothecata</taxon>
        <taxon>Obeliida</taxon>
        <taxon>Clytiidae</taxon>
        <taxon>Clytia</taxon>
    </lineage>
</organism>
<dbReference type="InterPro" id="IPR016181">
    <property type="entry name" value="Acyl_CoA_acyltransferase"/>
</dbReference>
<protein>
    <recommendedName>
        <fullName evidence="1">GCN5-related N-acetyltransferase Rv2170-like domain-containing protein</fullName>
    </recommendedName>
</protein>
<reference evidence="2" key="1">
    <citation type="submission" date="2021-01" db="UniProtKB">
        <authorList>
            <consortium name="EnsemblMetazoa"/>
        </authorList>
    </citation>
    <scope>IDENTIFICATION</scope>
</reference>
<sequence length="314" mass="36393">MRMLKLKSITGSLRNSFLQGLWRCSRTDPSVIPVIGSLSHPYFKQFVEIYSDHAYAEKSTKIMLKSPLVGYQINDLTCKPNTEEMGYEHVYQVWCKDFDQLTDSDFNDLLSVYQKGQGIQETDQRIVDQLLIATGFPPQSSFEEPIFLTYRNTNIQDEAVEQELENYRIGFCNMNDFHTKIKHFQPILIQDEIRFAIQNQMTIGAYHKQTNEIVGWMTISSNGVQERMYTYPEHRRRGIADAITARTINTNLRYGMPSYGYHSGQSHPTDQYGYQVFEGYKLNVCHGFLVTDDPLYPRSETVEKQRILSTVGLK</sequence>
<evidence type="ECO:0000313" key="2">
    <source>
        <dbReference type="EnsemblMetazoa" id="CLYHEMP008356.1"/>
    </source>
</evidence>
<dbReference type="Gene3D" id="3.40.630.30">
    <property type="match status" value="1"/>
</dbReference>
<dbReference type="EnsemblMetazoa" id="CLYHEMT008356.1">
    <property type="protein sequence ID" value="CLYHEMP008356.1"/>
    <property type="gene ID" value="CLYHEMG008356"/>
</dbReference>
<keyword evidence="3" id="KW-1185">Reference proteome</keyword>
<dbReference type="InterPro" id="IPR013653">
    <property type="entry name" value="GCN5-like_dom"/>
</dbReference>
<dbReference type="AlphaFoldDB" id="A0A7M5VC84"/>
<evidence type="ECO:0000313" key="3">
    <source>
        <dbReference type="Proteomes" id="UP000594262"/>
    </source>
</evidence>
<dbReference type="Pfam" id="PF08445">
    <property type="entry name" value="FR47"/>
    <property type="match status" value="1"/>
</dbReference>
<name>A0A7M5VC84_9CNID</name>
<dbReference type="Proteomes" id="UP000594262">
    <property type="component" value="Unplaced"/>
</dbReference>
<dbReference type="SUPFAM" id="SSF55729">
    <property type="entry name" value="Acyl-CoA N-acyltransferases (Nat)"/>
    <property type="match status" value="1"/>
</dbReference>
<evidence type="ECO:0000259" key="1">
    <source>
        <dbReference type="Pfam" id="PF08445"/>
    </source>
</evidence>
<accession>A0A7M5VC84</accession>
<proteinExistence type="predicted"/>
<dbReference type="GO" id="GO:0016747">
    <property type="term" value="F:acyltransferase activity, transferring groups other than amino-acyl groups"/>
    <property type="evidence" value="ECO:0007669"/>
    <property type="project" value="InterPro"/>
</dbReference>